<comment type="caution">
    <text evidence="1">The sequence shown here is derived from an EMBL/GenBank/DDBJ whole genome shotgun (WGS) entry which is preliminary data.</text>
</comment>
<dbReference type="Gene3D" id="3.30.160.170">
    <property type="entry name" value="FlaG-like"/>
    <property type="match status" value="1"/>
</dbReference>
<dbReference type="SUPFAM" id="SSF160214">
    <property type="entry name" value="FlaG-like"/>
    <property type="match status" value="1"/>
</dbReference>
<organism evidence="1 2">
    <name type="scientific">Effusibacillus lacus</name>
    <dbReference type="NCBI Taxonomy" id="1348429"/>
    <lineage>
        <taxon>Bacteria</taxon>
        <taxon>Bacillati</taxon>
        <taxon>Bacillota</taxon>
        <taxon>Bacilli</taxon>
        <taxon>Bacillales</taxon>
        <taxon>Alicyclobacillaceae</taxon>
        <taxon>Effusibacillus</taxon>
    </lineage>
</organism>
<dbReference type="RefSeq" id="WP_096180604.1">
    <property type="nucleotide sequence ID" value="NZ_BDUF01000010.1"/>
</dbReference>
<reference evidence="2" key="1">
    <citation type="submission" date="2017-07" db="EMBL/GenBank/DDBJ databases">
        <title>Draft genome sequence of Effusibacillus lacus strain skLN1.</title>
        <authorList>
            <person name="Watanabe M."/>
            <person name="Kojima H."/>
            <person name="Fukui M."/>
        </authorList>
    </citation>
    <scope>NUCLEOTIDE SEQUENCE [LARGE SCALE GENOMIC DNA]</scope>
    <source>
        <strain evidence="2">skLN1</strain>
    </source>
</reference>
<protein>
    <recommendedName>
        <fullName evidence="3">Flagellar biosynthesis protein FlaG</fullName>
    </recommendedName>
</protein>
<accession>A0A292YJ17</accession>
<keyword evidence="2" id="KW-1185">Reference proteome</keyword>
<dbReference type="Pfam" id="PF03646">
    <property type="entry name" value="FlaG"/>
    <property type="match status" value="1"/>
</dbReference>
<dbReference type="EMBL" id="BDUF01000010">
    <property type="protein sequence ID" value="GAX88901.1"/>
    <property type="molecule type" value="Genomic_DNA"/>
</dbReference>
<evidence type="ECO:0000313" key="2">
    <source>
        <dbReference type="Proteomes" id="UP000217785"/>
    </source>
</evidence>
<dbReference type="PANTHER" id="PTHR37166:SF1">
    <property type="entry name" value="PROTEIN FLAG"/>
    <property type="match status" value="1"/>
</dbReference>
<dbReference type="InterPro" id="IPR035924">
    <property type="entry name" value="FlaG-like_sf"/>
</dbReference>
<dbReference type="AlphaFoldDB" id="A0A292YJ17"/>
<sequence>MKIDPINRAYAGMPREHSAIEGNLQFDKAEWRPEGERETKVIEANLNEQLDRANNVLDSLGQMLHFKYHKESERFFVQIVEAGTNKVIKTMPPEEFFDLIGRIREAVGLIVDERK</sequence>
<name>A0A292YJ17_9BACL</name>
<evidence type="ECO:0000313" key="1">
    <source>
        <dbReference type="EMBL" id="GAX88901.1"/>
    </source>
</evidence>
<dbReference type="InterPro" id="IPR005186">
    <property type="entry name" value="FlaG"/>
</dbReference>
<gene>
    <name evidence="1" type="ORF">EFBL_0515</name>
</gene>
<evidence type="ECO:0008006" key="3">
    <source>
        <dbReference type="Google" id="ProtNLM"/>
    </source>
</evidence>
<proteinExistence type="predicted"/>
<dbReference type="OrthoDB" id="9799867at2"/>
<dbReference type="Proteomes" id="UP000217785">
    <property type="component" value="Unassembled WGS sequence"/>
</dbReference>
<dbReference type="PANTHER" id="PTHR37166">
    <property type="entry name" value="PROTEIN FLAG"/>
    <property type="match status" value="1"/>
</dbReference>